<comment type="caution">
    <text evidence="1">The sequence shown here is derived from an EMBL/GenBank/DDBJ whole genome shotgun (WGS) entry which is preliminary data.</text>
</comment>
<accession>A0AAE1DAI2</accession>
<dbReference type="EMBL" id="JAWDGP010004530">
    <property type="protein sequence ID" value="KAK3763559.1"/>
    <property type="molecule type" value="Genomic_DNA"/>
</dbReference>
<organism evidence="1 2">
    <name type="scientific">Elysia crispata</name>
    <name type="common">lettuce slug</name>
    <dbReference type="NCBI Taxonomy" id="231223"/>
    <lineage>
        <taxon>Eukaryota</taxon>
        <taxon>Metazoa</taxon>
        <taxon>Spiralia</taxon>
        <taxon>Lophotrochozoa</taxon>
        <taxon>Mollusca</taxon>
        <taxon>Gastropoda</taxon>
        <taxon>Heterobranchia</taxon>
        <taxon>Euthyneura</taxon>
        <taxon>Panpulmonata</taxon>
        <taxon>Sacoglossa</taxon>
        <taxon>Placobranchoidea</taxon>
        <taxon>Plakobranchidae</taxon>
        <taxon>Elysia</taxon>
    </lineage>
</organism>
<name>A0AAE1DAI2_9GAST</name>
<keyword evidence="2" id="KW-1185">Reference proteome</keyword>
<evidence type="ECO:0000313" key="2">
    <source>
        <dbReference type="Proteomes" id="UP001283361"/>
    </source>
</evidence>
<gene>
    <name evidence="1" type="ORF">RRG08_056983</name>
</gene>
<sequence length="83" mass="9341">MKRIESPASDLILMARQELERWRWRGQEALGLARVKLKFSSSLALVPPGSQLNNYRCLINFCSSSLATSCKIQHSSLGVFLCQ</sequence>
<protein>
    <submittedName>
        <fullName evidence="1">Uncharacterized protein</fullName>
    </submittedName>
</protein>
<evidence type="ECO:0000313" key="1">
    <source>
        <dbReference type="EMBL" id="KAK3763559.1"/>
    </source>
</evidence>
<dbReference type="AlphaFoldDB" id="A0AAE1DAI2"/>
<dbReference type="Proteomes" id="UP001283361">
    <property type="component" value="Unassembled WGS sequence"/>
</dbReference>
<reference evidence="1" key="1">
    <citation type="journal article" date="2023" name="G3 (Bethesda)">
        <title>A reference genome for the long-term kleptoplast-retaining sea slug Elysia crispata morphotype clarki.</title>
        <authorList>
            <person name="Eastman K.E."/>
            <person name="Pendleton A.L."/>
            <person name="Shaikh M.A."/>
            <person name="Suttiyut T."/>
            <person name="Ogas R."/>
            <person name="Tomko P."/>
            <person name="Gavelis G."/>
            <person name="Widhalm J.R."/>
            <person name="Wisecaver J.H."/>
        </authorList>
    </citation>
    <scope>NUCLEOTIDE SEQUENCE</scope>
    <source>
        <strain evidence="1">ECLA1</strain>
    </source>
</reference>
<proteinExistence type="predicted"/>